<dbReference type="GO" id="GO:0000226">
    <property type="term" value="P:microtubule cytoskeleton organization"/>
    <property type="evidence" value="ECO:0007669"/>
    <property type="project" value="TreeGrafter"/>
</dbReference>
<gene>
    <name evidence="2" type="ORF">Glove_9g157</name>
</gene>
<keyword evidence="3" id="KW-1185">Reference proteome</keyword>
<dbReference type="GO" id="GO:0015631">
    <property type="term" value="F:tubulin binding"/>
    <property type="evidence" value="ECO:0007669"/>
    <property type="project" value="TreeGrafter"/>
</dbReference>
<dbReference type="OrthoDB" id="2149224at2759"/>
<dbReference type="PANTHER" id="PTHR28190">
    <property type="entry name" value="NUCLEAR MIGRATION PROTEIN NUM1"/>
    <property type="match status" value="1"/>
</dbReference>
<accession>A0A397JNU9</accession>
<dbReference type="Proteomes" id="UP000266861">
    <property type="component" value="Unassembled WGS sequence"/>
</dbReference>
<dbReference type="STRING" id="1348612.A0A397JNU9"/>
<dbReference type="GO" id="GO:0005739">
    <property type="term" value="C:mitochondrion"/>
    <property type="evidence" value="ECO:0007669"/>
    <property type="project" value="TreeGrafter"/>
</dbReference>
<dbReference type="InterPro" id="IPR053005">
    <property type="entry name" value="Nuclear_Pos-Cytoskel_Interact"/>
</dbReference>
<dbReference type="AlphaFoldDB" id="A0A397JNU9"/>
<evidence type="ECO:0000313" key="3">
    <source>
        <dbReference type="Proteomes" id="UP000266861"/>
    </source>
</evidence>
<comment type="caution">
    <text evidence="2">The sequence shown here is derived from an EMBL/GenBank/DDBJ whole genome shotgun (WGS) entry which is preliminary data.</text>
</comment>
<name>A0A397JNU9_9GLOM</name>
<dbReference type="EMBL" id="PQFF01000007">
    <property type="protein sequence ID" value="RHZ90035.1"/>
    <property type="molecule type" value="Genomic_DNA"/>
</dbReference>
<organism evidence="2 3">
    <name type="scientific">Diversispora epigaea</name>
    <dbReference type="NCBI Taxonomy" id="1348612"/>
    <lineage>
        <taxon>Eukaryota</taxon>
        <taxon>Fungi</taxon>
        <taxon>Fungi incertae sedis</taxon>
        <taxon>Mucoromycota</taxon>
        <taxon>Glomeromycotina</taxon>
        <taxon>Glomeromycetes</taxon>
        <taxon>Diversisporales</taxon>
        <taxon>Diversisporaceae</taxon>
        <taxon>Diversispora</taxon>
    </lineage>
</organism>
<dbReference type="PANTHER" id="PTHR28190:SF1">
    <property type="entry name" value="NUCLEAR MIGRATION PROTEIN NUM1"/>
    <property type="match status" value="1"/>
</dbReference>
<proteinExistence type="predicted"/>
<reference evidence="2 3" key="1">
    <citation type="submission" date="2018-08" db="EMBL/GenBank/DDBJ databases">
        <title>Genome and evolution of the arbuscular mycorrhizal fungus Diversispora epigaea (formerly Glomus versiforme) and its bacterial endosymbionts.</title>
        <authorList>
            <person name="Sun X."/>
            <person name="Fei Z."/>
            <person name="Harrison M."/>
        </authorList>
    </citation>
    <scope>NUCLEOTIDE SEQUENCE [LARGE SCALE GENOMIC DNA]</scope>
    <source>
        <strain evidence="2 3">IT104</strain>
    </source>
</reference>
<protein>
    <submittedName>
        <fullName evidence="2">Uncharacterized protein</fullName>
    </submittedName>
</protein>
<keyword evidence="1" id="KW-0175">Coiled coil</keyword>
<evidence type="ECO:0000256" key="1">
    <source>
        <dbReference type="SAM" id="Coils"/>
    </source>
</evidence>
<sequence length="157" mass="18030">MSAEGDEIPQNLKDKLTSLEQEVNSLKAGTAKVFFGNKGQSTDELDINIPSSISTVSIPTTRLSRREKSSKGVKKDIELVTEIGEKLLEEIRRLQGLLKEKEERIKELEAEKVDLEHNLEYHSKQLRAKEEAEERFKDVKQELSRQLEEIQQQLTKL</sequence>
<dbReference type="GO" id="GO:0005938">
    <property type="term" value="C:cell cortex"/>
    <property type="evidence" value="ECO:0007669"/>
    <property type="project" value="TreeGrafter"/>
</dbReference>
<evidence type="ECO:0000313" key="2">
    <source>
        <dbReference type="EMBL" id="RHZ90035.1"/>
    </source>
</evidence>
<feature type="coiled-coil region" evidence="1">
    <location>
        <begin position="84"/>
        <end position="156"/>
    </location>
</feature>